<dbReference type="EMBL" id="MU866301">
    <property type="protein sequence ID" value="KAK4174097.1"/>
    <property type="molecule type" value="Genomic_DNA"/>
</dbReference>
<organism evidence="3 4">
    <name type="scientific">Triangularia setosa</name>
    <dbReference type="NCBI Taxonomy" id="2587417"/>
    <lineage>
        <taxon>Eukaryota</taxon>
        <taxon>Fungi</taxon>
        <taxon>Dikarya</taxon>
        <taxon>Ascomycota</taxon>
        <taxon>Pezizomycotina</taxon>
        <taxon>Sordariomycetes</taxon>
        <taxon>Sordariomycetidae</taxon>
        <taxon>Sordariales</taxon>
        <taxon>Podosporaceae</taxon>
        <taxon>Triangularia</taxon>
    </lineage>
</organism>
<protein>
    <recommendedName>
        <fullName evidence="2">Ecp2 effector protein-like domain-containing protein</fullName>
    </recommendedName>
</protein>
<name>A0AAN7A6G0_9PEZI</name>
<reference evidence="3" key="1">
    <citation type="journal article" date="2023" name="Mol. Phylogenet. Evol.">
        <title>Genome-scale phylogeny and comparative genomics of the fungal order Sordariales.</title>
        <authorList>
            <person name="Hensen N."/>
            <person name="Bonometti L."/>
            <person name="Westerberg I."/>
            <person name="Brannstrom I.O."/>
            <person name="Guillou S."/>
            <person name="Cros-Aarteil S."/>
            <person name="Calhoun S."/>
            <person name="Haridas S."/>
            <person name="Kuo A."/>
            <person name="Mondo S."/>
            <person name="Pangilinan J."/>
            <person name="Riley R."/>
            <person name="LaButti K."/>
            <person name="Andreopoulos B."/>
            <person name="Lipzen A."/>
            <person name="Chen C."/>
            <person name="Yan M."/>
            <person name="Daum C."/>
            <person name="Ng V."/>
            <person name="Clum A."/>
            <person name="Steindorff A."/>
            <person name="Ohm R.A."/>
            <person name="Martin F."/>
            <person name="Silar P."/>
            <person name="Natvig D.O."/>
            <person name="Lalanne C."/>
            <person name="Gautier V."/>
            <person name="Ament-Velasquez S.L."/>
            <person name="Kruys A."/>
            <person name="Hutchinson M.I."/>
            <person name="Powell A.J."/>
            <person name="Barry K."/>
            <person name="Miller A.N."/>
            <person name="Grigoriev I.V."/>
            <person name="Debuchy R."/>
            <person name="Gladieux P."/>
            <person name="Hiltunen Thoren M."/>
            <person name="Johannesson H."/>
        </authorList>
    </citation>
    <scope>NUCLEOTIDE SEQUENCE</scope>
    <source>
        <strain evidence="3">CBS 892.96</strain>
    </source>
</reference>
<dbReference type="Pfam" id="PF14856">
    <property type="entry name" value="Hce2"/>
    <property type="match status" value="1"/>
</dbReference>
<feature type="domain" description="Ecp2 effector protein-like" evidence="2">
    <location>
        <begin position="50"/>
        <end position="99"/>
    </location>
</feature>
<evidence type="ECO:0000259" key="2">
    <source>
        <dbReference type="Pfam" id="PF14856"/>
    </source>
</evidence>
<keyword evidence="1" id="KW-0732">Signal</keyword>
<feature type="chain" id="PRO_5042998695" description="Ecp2 effector protein-like domain-containing protein" evidence="1">
    <location>
        <begin position="22"/>
        <end position="99"/>
    </location>
</feature>
<dbReference type="Proteomes" id="UP001302321">
    <property type="component" value="Unassembled WGS sequence"/>
</dbReference>
<proteinExistence type="predicted"/>
<dbReference type="InterPro" id="IPR029226">
    <property type="entry name" value="Ecp2-like"/>
</dbReference>
<dbReference type="AlphaFoldDB" id="A0AAN7A6G0"/>
<keyword evidence="4" id="KW-1185">Reference proteome</keyword>
<gene>
    <name evidence="3" type="ORF">QBC36DRAFT_292779</name>
</gene>
<evidence type="ECO:0000313" key="4">
    <source>
        <dbReference type="Proteomes" id="UP001302321"/>
    </source>
</evidence>
<evidence type="ECO:0000313" key="3">
    <source>
        <dbReference type="EMBL" id="KAK4174097.1"/>
    </source>
</evidence>
<evidence type="ECO:0000256" key="1">
    <source>
        <dbReference type="SAM" id="SignalP"/>
    </source>
</evidence>
<reference evidence="3" key="2">
    <citation type="submission" date="2023-05" db="EMBL/GenBank/DDBJ databases">
        <authorList>
            <consortium name="Lawrence Berkeley National Laboratory"/>
            <person name="Steindorff A."/>
            <person name="Hensen N."/>
            <person name="Bonometti L."/>
            <person name="Westerberg I."/>
            <person name="Brannstrom I.O."/>
            <person name="Guillou S."/>
            <person name="Cros-Aarteil S."/>
            <person name="Calhoun S."/>
            <person name="Haridas S."/>
            <person name="Kuo A."/>
            <person name="Mondo S."/>
            <person name="Pangilinan J."/>
            <person name="Riley R."/>
            <person name="Labutti K."/>
            <person name="Andreopoulos B."/>
            <person name="Lipzen A."/>
            <person name="Chen C."/>
            <person name="Yanf M."/>
            <person name="Daum C."/>
            <person name="Ng V."/>
            <person name="Clum A."/>
            <person name="Ohm R."/>
            <person name="Martin F."/>
            <person name="Silar P."/>
            <person name="Natvig D."/>
            <person name="Lalanne C."/>
            <person name="Gautier V."/>
            <person name="Ament-Velasquez S.L."/>
            <person name="Kruys A."/>
            <person name="Hutchinson M.I."/>
            <person name="Powell A.J."/>
            <person name="Barry K."/>
            <person name="Miller A.N."/>
            <person name="Grigoriev I.V."/>
            <person name="Debuchy R."/>
            <person name="Gladieux P."/>
            <person name="Thoren M.H."/>
            <person name="Johannesson H."/>
        </authorList>
    </citation>
    <scope>NUCLEOTIDE SEQUENCE</scope>
    <source>
        <strain evidence="3">CBS 892.96</strain>
    </source>
</reference>
<accession>A0AAN7A6G0</accession>
<comment type="caution">
    <text evidence="3">The sequence shown here is derived from an EMBL/GenBank/DDBJ whole genome shotgun (WGS) entry which is preliminary data.</text>
</comment>
<feature type="signal peptide" evidence="1">
    <location>
        <begin position="1"/>
        <end position="21"/>
    </location>
</feature>
<sequence length="99" mass="10434">MQIKLTTLLVAPLSIATITEAAPAATTAEDISLNPVTTENIGLAKRAGDHCRGSTFENRGSDASPLISDCQRLANNLSGNGSFKYTSHDRHKTIASYGS</sequence>